<accession>A0ABQ0LG85</accession>
<dbReference type="Pfam" id="PF00494">
    <property type="entry name" value="SQS_PSY"/>
    <property type="match status" value="2"/>
</dbReference>
<protein>
    <submittedName>
        <fullName evidence="2">Squalene synthase</fullName>
    </submittedName>
</protein>
<dbReference type="InterPro" id="IPR008949">
    <property type="entry name" value="Isoprenoid_synthase_dom_sf"/>
</dbReference>
<dbReference type="PANTHER" id="PTHR11626:SF2">
    <property type="entry name" value="SQUALENE SYNTHASE"/>
    <property type="match status" value="1"/>
</dbReference>
<dbReference type="SUPFAM" id="SSF48576">
    <property type="entry name" value="Terpenoid synthases"/>
    <property type="match status" value="1"/>
</dbReference>
<dbReference type="InterPro" id="IPR044844">
    <property type="entry name" value="Trans_IPPS_euk-type"/>
</dbReference>
<evidence type="ECO:0000313" key="3">
    <source>
        <dbReference type="Proteomes" id="UP000815677"/>
    </source>
</evidence>
<dbReference type="EMBL" id="DF846267">
    <property type="protein sequence ID" value="GAT50110.1"/>
    <property type="molecule type" value="Genomic_DNA"/>
</dbReference>
<feature type="transmembrane region" description="Helical" evidence="1">
    <location>
        <begin position="272"/>
        <end position="296"/>
    </location>
</feature>
<reference evidence="2" key="1">
    <citation type="submission" date="2014-09" db="EMBL/GenBank/DDBJ databases">
        <title>Genome sequence of the luminous mushroom Mycena chlorophos for searching fungal bioluminescence genes.</title>
        <authorList>
            <person name="Tanaka Y."/>
            <person name="Kasuga D."/>
            <person name="Oba Y."/>
            <person name="Hase S."/>
            <person name="Sato K."/>
            <person name="Oba Y."/>
            <person name="Sakakibara Y."/>
        </authorList>
    </citation>
    <scope>NUCLEOTIDE SEQUENCE</scope>
</reference>
<keyword evidence="3" id="KW-1185">Reference proteome</keyword>
<keyword evidence="1" id="KW-1133">Transmembrane helix</keyword>
<dbReference type="Gene3D" id="1.10.600.10">
    <property type="entry name" value="Farnesyl Diphosphate Synthase"/>
    <property type="match status" value="2"/>
</dbReference>
<proteinExistence type="predicted"/>
<keyword evidence="1" id="KW-0812">Transmembrane</keyword>
<organism evidence="2 3">
    <name type="scientific">Mycena chlorophos</name>
    <name type="common">Agaric fungus</name>
    <name type="synonym">Agaricus chlorophos</name>
    <dbReference type="NCBI Taxonomy" id="658473"/>
    <lineage>
        <taxon>Eukaryota</taxon>
        <taxon>Fungi</taxon>
        <taxon>Dikarya</taxon>
        <taxon>Basidiomycota</taxon>
        <taxon>Agaricomycotina</taxon>
        <taxon>Agaricomycetes</taxon>
        <taxon>Agaricomycetidae</taxon>
        <taxon>Agaricales</taxon>
        <taxon>Marasmiineae</taxon>
        <taxon>Mycenaceae</taxon>
        <taxon>Mycena</taxon>
    </lineage>
</organism>
<gene>
    <name evidence="2" type="ORF">MCHLO_07386</name>
</gene>
<dbReference type="InterPro" id="IPR002060">
    <property type="entry name" value="Squ/phyt_synthse"/>
</dbReference>
<evidence type="ECO:0000313" key="2">
    <source>
        <dbReference type="EMBL" id="GAT50110.1"/>
    </source>
</evidence>
<keyword evidence="1" id="KW-0472">Membrane</keyword>
<name>A0ABQ0LG85_MYCCL</name>
<sequence>MSLGSSLLLQLLAHPQDLAPLLRYKLFHAPSRDLTKDATTGWERETMRTCWRFLEEAGRSYAAVIKELDGELARTICLFYLVLRALDTFEDDMTLDPALKQTLLREFHTHAATQDYSFTGSGPEEKDREILIQYPAIATELLLLPASSRAAILDIAQKMGNGMADFALRPPGTGLATLEDQLTLSNSFGLLLQKTNIIRDLREDADEGRSFYPRVFFAPHGFASTAELCTASRRTEDVEQRAMWVQTAIIVDALRHATDALEYLRLLRNPSVFNFCAIPATMAIATMELCFMNPAVFVRGNKIRKAEAVQLIMRSSTLEDVSLLFVEYARKMHAKARPDDPSFFNLSVACGKIEQWHEHHFPSSSHPHALVRQPQAQSMDAKASALRYGIPLAVVVALVYQYAVAASA</sequence>
<evidence type="ECO:0000256" key="1">
    <source>
        <dbReference type="SAM" id="Phobius"/>
    </source>
</evidence>
<dbReference type="Proteomes" id="UP000815677">
    <property type="component" value="Unassembled WGS sequence"/>
</dbReference>
<dbReference type="PANTHER" id="PTHR11626">
    <property type="entry name" value="FARNESYL-DIPHOSPHATE FARNESYLTRANSFERASE"/>
    <property type="match status" value="1"/>
</dbReference>
<feature type="transmembrane region" description="Helical" evidence="1">
    <location>
        <begin position="385"/>
        <end position="403"/>
    </location>
</feature>